<name>A0A2T5BXH6_9BACT</name>
<dbReference type="EMBL" id="QAAD01000027">
    <property type="protein sequence ID" value="PTN05308.1"/>
    <property type="molecule type" value="Genomic_DNA"/>
</dbReference>
<sequence length="235" mass="26780">MKRLKHLLQTGFLLVVSINALAQPTNKDWMLSGAGNYYKKTTSESVSGSSVDQMDKSIIGSFMVERFLSDRFSVGIGIARHWEDGELDISNFSNNTLTRSVMELESNYWMPQLFGKYYLPLKGRLYLVPRFTASYGKAKAEGFLLELSAQYIESDEIQMGQAGQTTATESYFRTDVDLFSAELAPDLVFFFAQRWGVSVSPGGLRYDKVSGDLDDSEWTFSFKRQYWRLGVNFRF</sequence>
<organism evidence="2 3">
    <name type="scientific">Mangrovibacterium marinum</name>
    <dbReference type="NCBI Taxonomy" id="1639118"/>
    <lineage>
        <taxon>Bacteria</taxon>
        <taxon>Pseudomonadati</taxon>
        <taxon>Bacteroidota</taxon>
        <taxon>Bacteroidia</taxon>
        <taxon>Marinilabiliales</taxon>
        <taxon>Prolixibacteraceae</taxon>
        <taxon>Mangrovibacterium</taxon>
    </lineage>
</organism>
<evidence type="ECO:0008006" key="4">
    <source>
        <dbReference type="Google" id="ProtNLM"/>
    </source>
</evidence>
<evidence type="ECO:0000313" key="2">
    <source>
        <dbReference type="EMBL" id="PTN05308.1"/>
    </source>
</evidence>
<dbReference type="OrthoDB" id="1119117at2"/>
<feature type="signal peptide" evidence="1">
    <location>
        <begin position="1"/>
        <end position="22"/>
    </location>
</feature>
<accession>A0A2T5BXH6</accession>
<reference evidence="2 3" key="1">
    <citation type="submission" date="2018-04" db="EMBL/GenBank/DDBJ databases">
        <title>Genomic Encyclopedia of Archaeal and Bacterial Type Strains, Phase II (KMG-II): from individual species to whole genera.</title>
        <authorList>
            <person name="Goeker M."/>
        </authorList>
    </citation>
    <scope>NUCLEOTIDE SEQUENCE [LARGE SCALE GENOMIC DNA]</scope>
    <source>
        <strain evidence="2 3">DSM 28823</strain>
    </source>
</reference>
<keyword evidence="3" id="KW-1185">Reference proteome</keyword>
<proteinExistence type="predicted"/>
<evidence type="ECO:0000313" key="3">
    <source>
        <dbReference type="Proteomes" id="UP000243525"/>
    </source>
</evidence>
<keyword evidence="1" id="KW-0732">Signal</keyword>
<dbReference type="RefSeq" id="WP_107823759.1">
    <property type="nucleotide sequence ID" value="NZ_OY782574.1"/>
</dbReference>
<comment type="caution">
    <text evidence="2">The sequence shown here is derived from an EMBL/GenBank/DDBJ whole genome shotgun (WGS) entry which is preliminary data.</text>
</comment>
<dbReference type="AlphaFoldDB" id="A0A2T5BXH6"/>
<gene>
    <name evidence="2" type="ORF">C8N47_12730</name>
</gene>
<dbReference type="Proteomes" id="UP000243525">
    <property type="component" value="Unassembled WGS sequence"/>
</dbReference>
<evidence type="ECO:0000256" key="1">
    <source>
        <dbReference type="SAM" id="SignalP"/>
    </source>
</evidence>
<feature type="chain" id="PRO_5015661581" description="Outer membrane protein with beta-barrel domain" evidence="1">
    <location>
        <begin position="23"/>
        <end position="235"/>
    </location>
</feature>
<protein>
    <recommendedName>
        <fullName evidence="4">Outer membrane protein with beta-barrel domain</fullName>
    </recommendedName>
</protein>